<dbReference type="GO" id="GO:0016787">
    <property type="term" value="F:hydrolase activity"/>
    <property type="evidence" value="ECO:0007669"/>
    <property type="project" value="UniProtKB-KW"/>
</dbReference>
<dbReference type="CDD" id="cd06161">
    <property type="entry name" value="S2P-M50_SpoIVFB"/>
    <property type="match status" value="1"/>
</dbReference>
<dbReference type="InterPro" id="IPR008915">
    <property type="entry name" value="Peptidase_M50"/>
</dbReference>
<keyword evidence="4" id="KW-0645">Protease</keyword>
<feature type="domain" description="Peptidase M50" evidence="13">
    <location>
        <begin position="29"/>
        <end position="103"/>
    </location>
</feature>
<keyword evidence="6" id="KW-0479">Metal-binding</keyword>
<dbReference type="Proteomes" id="UP001596142">
    <property type="component" value="Unassembled WGS sequence"/>
</dbReference>
<evidence type="ECO:0000256" key="12">
    <source>
        <dbReference type="SAM" id="Phobius"/>
    </source>
</evidence>
<proteinExistence type="inferred from homology"/>
<evidence type="ECO:0000256" key="1">
    <source>
        <dbReference type="ARBA" id="ARBA00001947"/>
    </source>
</evidence>
<keyword evidence="10" id="KW-0482">Metalloprotease</keyword>
<comment type="caution">
    <text evidence="14">The sequence shown here is derived from an EMBL/GenBank/DDBJ whole genome shotgun (WGS) entry which is preliminary data.</text>
</comment>
<keyword evidence="7 14" id="KW-0378">Hydrolase</keyword>
<dbReference type="RefSeq" id="WP_385939862.1">
    <property type="nucleotide sequence ID" value="NZ_JBHSOZ010000003.1"/>
</dbReference>
<feature type="transmembrane region" description="Helical" evidence="12">
    <location>
        <begin position="155"/>
        <end position="173"/>
    </location>
</feature>
<keyword evidence="8" id="KW-0862">Zinc</keyword>
<comment type="cofactor">
    <cofactor evidence="1">
        <name>Zn(2+)</name>
        <dbReference type="ChEBI" id="CHEBI:29105"/>
    </cofactor>
</comment>
<evidence type="ECO:0000313" key="14">
    <source>
        <dbReference type="EMBL" id="MFC5712656.1"/>
    </source>
</evidence>
<keyword evidence="9 12" id="KW-1133">Transmembrane helix</keyword>
<evidence type="ECO:0000256" key="10">
    <source>
        <dbReference type="ARBA" id="ARBA00023049"/>
    </source>
</evidence>
<evidence type="ECO:0000256" key="11">
    <source>
        <dbReference type="ARBA" id="ARBA00023136"/>
    </source>
</evidence>
<name>A0ABW0YLM7_9BACI</name>
<evidence type="ECO:0000256" key="4">
    <source>
        <dbReference type="ARBA" id="ARBA00022670"/>
    </source>
</evidence>
<feature type="transmembrane region" description="Helical" evidence="12">
    <location>
        <begin position="81"/>
        <end position="103"/>
    </location>
</feature>
<evidence type="ECO:0000256" key="8">
    <source>
        <dbReference type="ARBA" id="ARBA00022833"/>
    </source>
</evidence>
<evidence type="ECO:0000256" key="7">
    <source>
        <dbReference type="ARBA" id="ARBA00022801"/>
    </source>
</evidence>
<dbReference type="PANTHER" id="PTHR39188">
    <property type="entry name" value="MEMBRANE-ASSOCIATED ZINC METALLOPROTEASE M50B"/>
    <property type="match status" value="1"/>
</dbReference>
<evidence type="ECO:0000256" key="9">
    <source>
        <dbReference type="ARBA" id="ARBA00022989"/>
    </source>
</evidence>
<sequence>MISILQKIRIHPLFWVVIATGIVTGYFYEILMLFFIVFVHELGHAFMAHKYKWRIKKIELLPFGGVAEINEYGNRPLKEEIAVTIAGPIQHVLLAGLSFIMLLTPYWNAADHQTFLFHNGVIFFFNLLPVWPLDGGKLLFFASTAFMPYRKAQKYFLVLSFSILVFLTIGTILSFPYHLQSWVILLFLYISHYLERKQQPYGFFRFLLERNRMFVKGVLPSRTEKVSQHTRLIDAAKMIRKNAHTIFLIEENGEKVSEEELLYGITRENVGMKSFSTFLTSDKR</sequence>
<comment type="similarity">
    <text evidence="3">Belongs to the peptidase M50B family.</text>
</comment>
<gene>
    <name evidence="14" type="ORF">ACFPU1_07670</name>
</gene>
<keyword evidence="11 12" id="KW-0472">Membrane</keyword>
<feature type="domain" description="Peptidase M50" evidence="13">
    <location>
        <begin position="116"/>
        <end position="166"/>
    </location>
</feature>
<organism evidence="14 15">
    <name type="scientific">Thalassorhabdus alkalitolerans</name>
    <dbReference type="NCBI Taxonomy" id="2282697"/>
    <lineage>
        <taxon>Bacteria</taxon>
        <taxon>Bacillati</taxon>
        <taxon>Bacillota</taxon>
        <taxon>Bacilli</taxon>
        <taxon>Bacillales</taxon>
        <taxon>Bacillaceae</taxon>
        <taxon>Thalassorhabdus</taxon>
    </lineage>
</organism>
<dbReference type="Pfam" id="PF02163">
    <property type="entry name" value="Peptidase_M50"/>
    <property type="match status" value="2"/>
</dbReference>
<dbReference type="EMBL" id="JBHSOZ010000003">
    <property type="protein sequence ID" value="MFC5712656.1"/>
    <property type="molecule type" value="Genomic_DNA"/>
</dbReference>
<evidence type="ECO:0000256" key="2">
    <source>
        <dbReference type="ARBA" id="ARBA00004141"/>
    </source>
</evidence>
<evidence type="ECO:0000313" key="15">
    <source>
        <dbReference type="Proteomes" id="UP001596142"/>
    </source>
</evidence>
<dbReference type="PANTHER" id="PTHR39188:SF3">
    <property type="entry name" value="STAGE IV SPORULATION PROTEIN FB"/>
    <property type="match status" value="1"/>
</dbReference>
<comment type="subcellular location">
    <subcellularLocation>
        <location evidence="2">Membrane</location>
        <topology evidence="2">Multi-pass membrane protein</topology>
    </subcellularLocation>
</comment>
<keyword evidence="5 12" id="KW-0812">Transmembrane</keyword>
<accession>A0ABW0YLM7</accession>
<reference evidence="15" key="1">
    <citation type="journal article" date="2019" name="Int. J. Syst. Evol. Microbiol.">
        <title>The Global Catalogue of Microorganisms (GCM) 10K type strain sequencing project: providing services to taxonomists for standard genome sequencing and annotation.</title>
        <authorList>
            <consortium name="The Broad Institute Genomics Platform"/>
            <consortium name="The Broad Institute Genome Sequencing Center for Infectious Disease"/>
            <person name="Wu L."/>
            <person name="Ma J."/>
        </authorList>
    </citation>
    <scope>NUCLEOTIDE SEQUENCE [LARGE SCALE GENOMIC DNA]</scope>
    <source>
        <strain evidence="15">CECT 7184</strain>
    </source>
</reference>
<evidence type="ECO:0000256" key="6">
    <source>
        <dbReference type="ARBA" id="ARBA00022723"/>
    </source>
</evidence>
<feature type="transmembrane region" description="Helical" evidence="12">
    <location>
        <begin position="12"/>
        <end position="39"/>
    </location>
</feature>
<evidence type="ECO:0000259" key="13">
    <source>
        <dbReference type="Pfam" id="PF02163"/>
    </source>
</evidence>
<protein>
    <submittedName>
        <fullName evidence="14">M50 family metallopeptidase</fullName>
        <ecNumber evidence="14">3.4.24.-</ecNumber>
    </submittedName>
</protein>
<dbReference type="EC" id="3.4.24.-" evidence="14"/>
<evidence type="ECO:0000256" key="3">
    <source>
        <dbReference type="ARBA" id="ARBA00007931"/>
    </source>
</evidence>
<keyword evidence="15" id="KW-1185">Reference proteome</keyword>
<feature type="transmembrane region" description="Helical" evidence="12">
    <location>
        <begin position="115"/>
        <end position="134"/>
    </location>
</feature>
<evidence type="ECO:0000256" key="5">
    <source>
        <dbReference type="ARBA" id="ARBA00022692"/>
    </source>
</evidence>